<evidence type="ECO:0000256" key="16">
    <source>
        <dbReference type="SAM" id="Phobius"/>
    </source>
</evidence>
<dbReference type="InterPro" id="IPR004331">
    <property type="entry name" value="SPX_dom"/>
</dbReference>
<dbReference type="InterPro" id="IPR018966">
    <property type="entry name" value="VTC_domain"/>
</dbReference>
<dbReference type="GO" id="GO:0000329">
    <property type="term" value="C:fungal-type vacuole membrane"/>
    <property type="evidence" value="ECO:0007669"/>
    <property type="project" value="TreeGrafter"/>
</dbReference>
<dbReference type="CDD" id="cd14480">
    <property type="entry name" value="SPX_VTC2_like"/>
    <property type="match status" value="1"/>
</dbReference>
<dbReference type="PANTHER" id="PTHR46140">
    <property type="entry name" value="VACUOLAR TRANSPORTER CHAPERONE 1-RELATED"/>
    <property type="match status" value="1"/>
</dbReference>
<dbReference type="Pfam" id="PF09359">
    <property type="entry name" value="VTC"/>
    <property type="match status" value="1"/>
</dbReference>
<keyword evidence="5" id="KW-0808">Transferase</keyword>
<keyword evidence="7 16" id="KW-1133">Transmembrane helix</keyword>
<evidence type="ECO:0000256" key="4">
    <source>
        <dbReference type="ARBA" id="ARBA00022554"/>
    </source>
</evidence>
<evidence type="ECO:0000256" key="14">
    <source>
        <dbReference type="ARBA" id="ARBA00081313"/>
    </source>
</evidence>
<dbReference type="InterPro" id="IPR042267">
    <property type="entry name" value="VTC_sf"/>
</dbReference>
<evidence type="ECO:0000256" key="12">
    <source>
        <dbReference type="ARBA" id="ARBA00075894"/>
    </source>
</evidence>
<dbReference type="PANTHER" id="PTHR46140:SF1">
    <property type="entry name" value="VACUOLAR TRANSPORTER CHAPERONE COMPLEX SUBUNIT 4-RELATED"/>
    <property type="match status" value="1"/>
</dbReference>
<sequence length="854" mass="97154">MKFGKKITTDLYNEWRPFYLDYNGLKRELKDRTTGRNWNEQDERQFAAKLEQELDKIHDFQKAKTSELSRRISDAEKSVKHLVEEESHPRGSPTATNGHTTNDHGEHEQAADPESQQAESYDPDGGSDDDDDTDDEADSFDALEDRFHALQEEVANLVADVHDLALYTKLNITGFMKILKKHDKQTQVPLKTTFIQEYLEKRPFYKYNWDALIVKLSKLYDLVRTRGHPVQGDSSAGGTQSAFVRQTTKYWVHPDNLVPLKLAILRHLPVLVFNAEKDFEPKDAVITSIYFDNEDLELYLGRLEKTEGAEAVRLRWYGDTDVKTIFVERKTHREDWTGEKSVKARFPIKEPLVNAFLRGEYTVDEEFQQLVKKGKKTQAEVDSMIQLANEVQYAVLTKRLVPVMRTFYNRTAFQLPGDARVRISLDTELTMVREDNWDGKTRSGDNWRRTDIGIDHPFEQLDPEDKELFKYGVLEVKLQTQFGQEPPQWVTDLVQSHLVEAVPKFSKFIHGCATLLPNRVDLVPFWLPQMDTDITKPDTGYLSVIERPTNPSSRSPTLGSGETSPKDKYTEPVSEGEEDEDMDRAPARDEFKRTGLSEDQAAEAVAYREKMLKERTVTKKRSATPSETQSRNEDEEAVEGDDEADERTPFLKRRKSGVELTRAKQRVLSIDPLAPSTTFDEELRNRLRGKSAKKGGGVHFEAETPEDGGSQLGDDEARLGSSDDRILARDWRAPSGKRIAVPVRVEPKVFFAAERTFLKWVNTAVFIGTIATTLLNFTSPEDKTGLISAGLFTLCALISIAYAAGIFVYRAFRLRARRAEGLYYDKYGPTLLCFVLFAAVGTNIGLRVGEMTSA</sequence>
<evidence type="ECO:0000259" key="17">
    <source>
        <dbReference type="PROSITE" id="PS51382"/>
    </source>
</evidence>
<dbReference type="FunFam" id="3.20.100.30:FF:000001">
    <property type="entry name" value="Vacuolar transporter chaperone 4"/>
    <property type="match status" value="1"/>
</dbReference>
<keyword evidence="6 16" id="KW-0812">Transmembrane</keyword>
<feature type="compositionally biased region" description="Acidic residues" evidence="15">
    <location>
        <begin position="633"/>
        <end position="645"/>
    </location>
</feature>
<feature type="transmembrane region" description="Helical" evidence="16">
    <location>
        <begin position="789"/>
        <end position="812"/>
    </location>
</feature>
<gene>
    <name evidence="18" type="ORF">D9758_013110</name>
</gene>
<evidence type="ECO:0000313" key="19">
    <source>
        <dbReference type="Proteomes" id="UP000559256"/>
    </source>
</evidence>
<evidence type="ECO:0000256" key="15">
    <source>
        <dbReference type="SAM" id="MobiDB-lite"/>
    </source>
</evidence>
<dbReference type="InterPro" id="IPR051572">
    <property type="entry name" value="VTC_Complex_Subunit"/>
</dbReference>
<organism evidence="18 19">
    <name type="scientific">Tetrapyrgos nigripes</name>
    <dbReference type="NCBI Taxonomy" id="182062"/>
    <lineage>
        <taxon>Eukaryota</taxon>
        <taxon>Fungi</taxon>
        <taxon>Dikarya</taxon>
        <taxon>Basidiomycota</taxon>
        <taxon>Agaricomycotina</taxon>
        <taxon>Agaricomycetes</taxon>
        <taxon>Agaricomycetidae</taxon>
        <taxon>Agaricales</taxon>
        <taxon>Marasmiineae</taxon>
        <taxon>Marasmiaceae</taxon>
        <taxon>Tetrapyrgos</taxon>
    </lineage>
</organism>
<keyword evidence="19" id="KW-1185">Reference proteome</keyword>
<comment type="subcellular location">
    <subcellularLocation>
        <location evidence="2">Vacuole membrane</location>
        <topology evidence="2">Multi-pass membrane protein</topology>
    </subcellularLocation>
</comment>
<feature type="transmembrane region" description="Helical" evidence="16">
    <location>
        <begin position="757"/>
        <end position="777"/>
    </location>
</feature>
<feature type="compositionally biased region" description="Basic and acidic residues" evidence="15">
    <location>
        <begin position="101"/>
        <end position="110"/>
    </location>
</feature>
<dbReference type="GO" id="GO:0033254">
    <property type="term" value="C:vacuolar transporter chaperone complex"/>
    <property type="evidence" value="ECO:0007669"/>
    <property type="project" value="TreeGrafter"/>
</dbReference>
<evidence type="ECO:0000313" key="18">
    <source>
        <dbReference type="EMBL" id="KAF5337922.1"/>
    </source>
</evidence>
<dbReference type="Pfam" id="PF02656">
    <property type="entry name" value="DUF202"/>
    <property type="match status" value="1"/>
</dbReference>
<evidence type="ECO:0000256" key="7">
    <source>
        <dbReference type="ARBA" id="ARBA00022989"/>
    </source>
</evidence>
<dbReference type="GO" id="GO:0008976">
    <property type="term" value="F:polyphosphate kinase activity"/>
    <property type="evidence" value="ECO:0007669"/>
    <property type="project" value="UniProtKB-EC"/>
</dbReference>
<dbReference type="GO" id="GO:0006799">
    <property type="term" value="P:polyphosphate biosynthetic process"/>
    <property type="evidence" value="ECO:0007669"/>
    <property type="project" value="UniProtKB-ARBA"/>
</dbReference>
<evidence type="ECO:0000256" key="13">
    <source>
        <dbReference type="ARBA" id="ARBA00080494"/>
    </source>
</evidence>
<keyword evidence="4" id="KW-0926">Vacuole</keyword>
<proteinExistence type="inferred from homology"/>
<name>A0A8H5C9W9_9AGAR</name>
<reference evidence="18 19" key="1">
    <citation type="journal article" date="2020" name="ISME J.">
        <title>Uncovering the hidden diversity of litter-decomposition mechanisms in mushroom-forming fungi.</title>
        <authorList>
            <person name="Floudas D."/>
            <person name="Bentzer J."/>
            <person name="Ahren D."/>
            <person name="Johansson T."/>
            <person name="Persson P."/>
            <person name="Tunlid A."/>
        </authorList>
    </citation>
    <scope>NUCLEOTIDE SEQUENCE [LARGE SCALE GENOMIC DNA]</scope>
    <source>
        <strain evidence="18 19">CBS 291.85</strain>
    </source>
</reference>
<dbReference type="Proteomes" id="UP000559256">
    <property type="component" value="Unassembled WGS sequence"/>
</dbReference>
<dbReference type="EMBL" id="JAACJM010000203">
    <property type="protein sequence ID" value="KAF5337922.1"/>
    <property type="molecule type" value="Genomic_DNA"/>
</dbReference>
<protein>
    <recommendedName>
        <fullName evidence="11">Vacuolar transporter chaperone complex subunit 4</fullName>
        <ecNumber evidence="3">2.7.4.1</ecNumber>
    </recommendedName>
    <alternativeName>
        <fullName evidence="13">Polyphosphate kinase</fullName>
    </alternativeName>
    <alternativeName>
        <fullName evidence="12">SPX-dependent polyphosphate polymerase VTC subunit 4</fullName>
    </alternativeName>
    <alternativeName>
        <fullName evidence="14">Vacuolar membrane polyphosphate polymerase catalytic subunit</fullName>
    </alternativeName>
</protein>
<comment type="catalytic activity">
    <reaction evidence="9">
        <text>[phosphate](n) + ATP = [phosphate](n+1) + ADP</text>
        <dbReference type="Rhea" id="RHEA:19573"/>
        <dbReference type="Rhea" id="RHEA-COMP:9859"/>
        <dbReference type="Rhea" id="RHEA-COMP:14280"/>
        <dbReference type="ChEBI" id="CHEBI:16838"/>
        <dbReference type="ChEBI" id="CHEBI:30616"/>
        <dbReference type="ChEBI" id="CHEBI:456216"/>
        <dbReference type="EC" id="2.7.4.1"/>
    </reaction>
    <physiologicalReaction direction="left-to-right" evidence="9">
        <dbReference type="Rhea" id="RHEA:19574"/>
    </physiologicalReaction>
</comment>
<feature type="region of interest" description="Disordered" evidence="15">
    <location>
        <begin position="64"/>
        <end position="137"/>
    </location>
</feature>
<evidence type="ECO:0000256" key="3">
    <source>
        <dbReference type="ARBA" id="ARBA00012960"/>
    </source>
</evidence>
<dbReference type="Gene3D" id="3.20.100.30">
    <property type="entry name" value="VTC, catalytic tunnel domain"/>
    <property type="match status" value="1"/>
</dbReference>
<feature type="domain" description="SPX" evidence="17">
    <location>
        <begin position="1"/>
        <end position="196"/>
    </location>
</feature>
<evidence type="ECO:0000256" key="10">
    <source>
        <dbReference type="ARBA" id="ARBA00061390"/>
    </source>
</evidence>
<comment type="caution">
    <text evidence="18">The sequence shown here is derived from an EMBL/GenBank/DDBJ whole genome shotgun (WGS) entry which is preliminary data.</text>
</comment>
<evidence type="ECO:0000256" key="9">
    <source>
        <dbReference type="ARBA" id="ARBA00050204"/>
    </source>
</evidence>
<dbReference type="EC" id="2.7.4.1" evidence="3"/>
<evidence type="ECO:0000256" key="6">
    <source>
        <dbReference type="ARBA" id="ARBA00022692"/>
    </source>
</evidence>
<comment type="similarity">
    <text evidence="10">Belongs to the VTC4 family.</text>
</comment>
<dbReference type="PROSITE" id="PS51382">
    <property type="entry name" value="SPX"/>
    <property type="match status" value="1"/>
</dbReference>
<dbReference type="AlphaFoldDB" id="A0A8H5C9W9"/>
<dbReference type="InterPro" id="IPR003807">
    <property type="entry name" value="DUF202"/>
</dbReference>
<feature type="compositionally biased region" description="Acidic residues" evidence="15">
    <location>
        <begin position="121"/>
        <end position="137"/>
    </location>
</feature>
<accession>A0A8H5C9W9</accession>
<evidence type="ECO:0000256" key="11">
    <source>
        <dbReference type="ARBA" id="ARBA00067464"/>
    </source>
</evidence>
<dbReference type="CDD" id="cd07751">
    <property type="entry name" value="PolyPPase_VTC4_like"/>
    <property type="match status" value="1"/>
</dbReference>
<feature type="compositionally biased region" description="Basic and acidic residues" evidence="15">
    <location>
        <begin position="583"/>
        <end position="596"/>
    </location>
</feature>
<dbReference type="Pfam" id="PF03105">
    <property type="entry name" value="SPX"/>
    <property type="match status" value="1"/>
</dbReference>
<dbReference type="OrthoDB" id="6493944at2759"/>
<evidence type="ECO:0000256" key="5">
    <source>
        <dbReference type="ARBA" id="ARBA00022679"/>
    </source>
</evidence>
<evidence type="ECO:0000256" key="8">
    <source>
        <dbReference type="ARBA" id="ARBA00023136"/>
    </source>
</evidence>
<comment type="cofactor">
    <cofactor evidence="1">
        <name>Mn(2+)</name>
        <dbReference type="ChEBI" id="CHEBI:29035"/>
    </cofactor>
</comment>
<evidence type="ECO:0000256" key="1">
    <source>
        <dbReference type="ARBA" id="ARBA00001936"/>
    </source>
</evidence>
<feature type="region of interest" description="Disordered" evidence="15">
    <location>
        <begin position="681"/>
        <end position="718"/>
    </location>
</feature>
<feature type="transmembrane region" description="Helical" evidence="16">
    <location>
        <begin position="827"/>
        <end position="846"/>
    </location>
</feature>
<feature type="region of interest" description="Disordered" evidence="15">
    <location>
        <begin position="616"/>
        <end position="653"/>
    </location>
</feature>
<feature type="region of interest" description="Disordered" evidence="15">
    <location>
        <begin position="537"/>
        <end position="602"/>
    </location>
</feature>
<evidence type="ECO:0000256" key="2">
    <source>
        <dbReference type="ARBA" id="ARBA00004128"/>
    </source>
</evidence>
<feature type="compositionally biased region" description="Basic and acidic residues" evidence="15">
    <location>
        <begin position="64"/>
        <end position="89"/>
    </location>
</feature>
<keyword evidence="8 16" id="KW-0472">Membrane</keyword>
<feature type="compositionally biased region" description="Polar residues" evidence="15">
    <location>
        <begin position="549"/>
        <end position="563"/>
    </location>
</feature>